<sequence>MDYSHEAQASHYAAPPAYYTPSTSAAAVIGPIPNPNPSYNQVQDLVPVLVSQRVDASLTLPAGYTVSQYQADPYASYYASIPAAAGGEFKRKKNSTPSAVKAPTVAQSVYCDRLLEWRLNEAYRSAWYCETVYPVDNVREASTPCETETGTKSYT</sequence>
<dbReference type="AlphaFoldDB" id="A0A833VMI3"/>
<dbReference type="EMBL" id="SWLB01000011">
    <property type="protein sequence ID" value="KAF3332895.1"/>
    <property type="molecule type" value="Genomic_DNA"/>
</dbReference>
<evidence type="ECO:0000313" key="1">
    <source>
        <dbReference type="EMBL" id="KAF3332895.1"/>
    </source>
</evidence>
<name>A0A833VMI3_9POAL</name>
<dbReference type="Proteomes" id="UP000623129">
    <property type="component" value="Unassembled WGS sequence"/>
</dbReference>
<organism evidence="1 2">
    <name type="scientific">Carex littledalei</name>
    <dbReference type="NCBI Taxonomy" id="544730"/>
    <lineage>
        <taxon>Eukaryota</taxon>
        <taxon>Viridiplantae</taxon>
        <taxon>Streptophyta</taxon>
        <taxon>Embryophyta</taxon>
        <taxon>Tracheophyta</taxon>
        <taxon>Spermatophyta</taxon>
        <taxon>Magnoliopsida</taxon>
        <taxon>Liliopsida</taxon>
        <taxon>Poales</taxon>
        <taxon>Cyperaceae</taxon>
        <taxon>Cyperoideae</taxon>
        <taxon>Cariceae</taxon>
        <taxon>Carex</taxon>
        <taxon>Carex subgen. Euthyceras</taxon>
    </lineage>
</organism>
<evidence type="ECO:0000313" key="2">
    <source>
        <dbReference type="Proteomes" id="UP000623129"/>
    </source>
</evidence>
<accession>A0A833VMI3</accession>
<protein>
    <submittedName>
        <fullName evidence="1">Uncharacterized protein</fullName>
    </submittedName>
</protein>
<proteinExistence type="predicted"/>
<reference evidence="1" key="1">
    <citation type="submission" date="2020-01" db="EMBL/GenBank/DDBJ databases">
        <title>Genome sequence of Kobresia littledalei, the first chromosome-level genome in the family Cyperaceae.</title>
        <authorList>
            <person name="Qu G."/>
        </authorList>
    </citation>
    <scope>NUCLEOTIDE SEQUENCE</scope>
    <source>
        <strain evidence="1">C.B.Clarke</strain>
        <tissue evidence="1">Leaf</tissue>
    </source>
</reference>
<comment type="caution">
    <text evidence="1">The sequence shown here is derived from an EMBL/GenBank/DDBJ whole genome shotgun (WGS) entry which is preliminary data.</text>
</comment>
<gene>
    <name evidence="1" type="ORF">FCM35_KLT02472</name>
</gene>
<keyword evidence="2" id="KW-1185">Reference proteome</keyword>